<sequence>DKVVLNPTAVGEPVKLPITNKDGISYVDIESEPAMLGVSYTKNNGQLILGPGPEASTVKAPYTLQTPLAWAFDPWTAEALHIRQNSIRVVIISFL</sequence>
<comment type="caution">
    <text evidence="1">The sequence shown here is derived from an EMBL/GenBank/DDBJ whole genome shotgun (WGS) entry which is preliminary data.</text>
</comment>
<feature type="non-terminal residue" evidence="1">
    <location>
        <position position="95"/>
    </location>
</feature>
<gene>
    <name evidence="1" type="ORF">Q604_UNBC15677G0001</name>
</gene>
<protein>
    <submittedName>
        <fullName evidence="1">Glycoside hydrolase family 18</fullName>
    </submittedName>
</protein>
<feature type="non-terminal residue" evidence="1">
    <location>
        <position position="1"/>
    </location>
</feature>
<keyword evidence="1" id="KW-0378">Hydrolase</keyword>
<accession>W1XHQ8</accession>
<dbReference type="EMBL" id="AZMM01015677">
    <property type="protein sequence ID" value="ETJ29797.1"/>
    <property type="molecule type" value="Genomic_DNA"/>
</dbReference>
<proteinExistence type="predicted"/>
<evidence type="ECO:0000313" key="1">
    <source>
        <dbReference type="EMBL" id="ETJ29797.1"/>
    </source>
</evidence>
<dbReference type="GO" id="GO:0016787">
    <property type="term" value="F:hydrolase activity"/>
    <property type="evidence" value="ECO:0007669"/>
    <property type="project" value="UniProtKB-KW"/>
</dbReference>
<dbReference type="AlphaFoldDB" id="W1XHQ8"/>
<name>W1XHQ8_9ZZZZ</name>
<organism evidence="1">
    <name type="scientific">human gut metagenome</name>
    <dbReference type="NCBI Taxonomy" id="408170"/>
    <lineage>
        <taxon>unclassified sequences</taxon>
        <taxon>metagenomes</taxon>
        <taxon>organismal metagenomes</taxon>
    </lineage>
</organism>
<reference evidence="1" key="1">
    <citation type="submission" date="2013-12" db="EMBL/GenBank/DDBJ databases">
        <title>A Varibaculum cambriense genome reconstructed from a premature infant gut community with otherwise low bacterial novelty that shifts toward anaerobic metabolism during the third week of life.</title>
        <authorList>
            <person name="Brown C.T."/>
            <person name="Sharon I."/>
            <person name="Thomas B.C."/>
            <person name="Castelle C.J."/>
            <person name="Morowitz M.J."/>
            <person name="Banfield J.F."/>
        </authorList>
    </citation>
    <scope>NUCLEOTIDE SEQUENCE</scope>
</reference>